<protein>
    <recommendedName>
        <fullName evidence="2">YdbS-like PH domain-containing protein</fullName>
    </recommendedName>
</protein>
<organism evidence="3 4">
    <name type="scientific">Luteimonas gilva</name>
    <dbReference type="NCBI Taxonomy" id="2572684"/>
    <lineage>
        <taxon>Bacteria</taxon>
        <taxon>Pseudomonadati</taxon>
        <taxon>Pseudomonadota</taxon>
        <taxon>Gammaproteobacteria</taxon>
        <taxon>Lysobacterales</taxon>
        <taxon>Lysobacteraceae</taxon>
        <taxon>Luteimonas</taxon>
    </lineage>
</organism>
<dbReference type="InterPro" id="IPR005182">
    <property type="entry name" value="YdbS-like_PH"/>
</dbReference>
<keyword evidence="1" id="KW-1133">Transmembrane helix</keyword>
<dbReference type="PANTHER" id="PTHR34473:SF3">
    <property type="entry name" value="TRANSMEMBRANE PROTEIN-RELATED"/>
    <property type="match status" value="1"/>
</dbReference>
<evidence type="ECO:0000259" key="2">
    <source>
        <dbReference type="Pfam" id="PF03703"/>
    </source>
</evidence>
<dbReference type="EMBL" id="SZUA01000002">
    <property type="protein sequence ID" value="TKR30438.1"/>
    <property type="molecule type" value="Genomic_DNA"/>
</dbReference>
<keyword evidence="1" id="KW-0812">Transmembrane</keyword>
<name>A0A4U5JPV5_9GAMM</name>
<dbReference type="RefSeq" id="WP_137266868.1">
    <property type="nucleotide sequence ID" value="NZ_SZUA01000002.1"/>
</dbReference>
<comment type="caution">
    <text evidence="3">The sequence shown here is derived from an EMBL/GenBank/DDBJ whole genome shotgun (WGS) entry which is preliminary data.</text>
</comment>
<feature type="transmembrane region" description="Helical" evidence="1">
    <location>
        <begin position="56"/>
        <end position="76"/>
    </location>
</feature>
<keyword evidence="1" id="KW-0472">Membrane</keyword>
<dbReference type="Pfam" id="PF03703">
    <property type="entry name" value="bPH_2"/>
    <property type="match status" value="1"/>
</dbReference>
<feature type="transmembrane region" description="Helical" evidence="1">
    <location>
        <begin position="27"/>
        <end position="50"/>
    </location>
</feature>
<evidence type="ECO:0000313" key="4">
    <source>
        <dbReference type="Proteomes" id="UP000308707"/>
    </source>
</evidence>
<proteinExistence type="predicted"/>
<feature type="domain" description="YdbS-like PH" evidence="2">
    <location>
        <begin position="80"/>
        <end position="158"/>
    </location>
</feature>
<dbReference type="OrthoDB" id="1750577at2"/>
<dbReference type="Proteomes" id="UP000308707">
    <property type="component" value="Unassembled WGS sequence"/>
</dbReference>
<evidence type="ECO:0000313" key="3">
    <source>
        <dbReference type="EMBL" id="TKR30438.1"/>
    </source>
</evidence>
<dbReference type="PANTHER" id="PTHR34473">
    <property type="entry name" value="UPF0699 TRANSMEMBRANE PROTEIN YDBS"/>
    <property type="match status" value="1"/>
</dbReference>
<reference evidence="3 4" key="1">
    <citation type="submission" date="2019-04" db="EMBL/GenBank/DDBJ databases">
        <title>Reference strain of H23.</title>
        <authorList>
            <person name="Luo X."/>
        </authorList>
    </citation>
    <scope>NUCLEOTIDE SEQUENCE [LARGE SCALE GENOMIC DNA]</scope>
    <source>
        <strain evidence="3 4">H23</strain>
    </source>
</reference>
<sequence>MSAAPSATPDAIPQDGWQPLPPRALNLFVLVNVLTGAVIALGALIPIGLLMPSRGLALAAALAVLVALPSLGLWLARKQYRYTRWKLDADGFALRRGNLWRSETRVPASRVQHLDLKHGPLERRYKLATLVVHTAGTRDSAVSLTGLDEDDAALLRDRLALQIDDDDDA</sequence>
<keyword evidence="4" id="KW-1185">Reference proteome</keyword>
<dbReference type="AlphaFoldDB" id="A0A4U5JPV5"/>
<evidence type="ECO:0000256" key="1">
    <source>
        <dbReference type="SAM" id="Phobius"/>
    </source>
</evidence>
<accession>A0A4U5JPV5</accession>
<gene>
    <name evidence="3" type="ORF">FCE95_09955</name>
</gene>